<dbReference type="EMBL" id="FNPR01000003">
    <property type="protein sequence ID" value="SDY66193.1"/>
    <property type="molecule type" value="Genomic_DNA"/>
</dbReference>
<comment type="similarity">
    <text evidence="1 4">Belongs to the pyrroline-5-carboxylate reductase family.</text>
</comment>
<comment type="function">
    <text evidence="4">Catalyzes the reduction of 1-pyrroline-5-carboxylate (PCA) to L-proline.</text>
</comment>
<feature type="binding site" evidence="6">
    <location>
        <begin position="14"/>
        <end position="19"/>
    </location>
    <ligand>
        <name>NADP(+)</name>
        <dbReference type="ChEBI" id="CHEBI:58349"/>
    </ligand>
</feature>
<dbReference type="GO" id="GO:0005737">
    <property type="term" value="C:cytoplasm"/>
    <property type="evidence" value="ECO:0007669"/>
    <property type="project" value="UniProtKB-SubCell"/>
</dbReference>
<dbReference type="RefSeq" id="WP_089891866.1">
    <property type="nucleotide sequence ID" value="NZ_CALJFH010000019.1"/>
</dbReference>
<evidence type="ECO:0000256" key="5">
    <source>
        <dbReference type="NCBIfam" id="TIGR00112"/>
    </source>
</evidence>
<dbReference type="Pfam" id="PF14748">
    <property type="entry name" value="P5CR_dimer"/>
    <property type="match status" value="1"/>
</dbReference>
<comment type="pathway">
    <text evidence="4">Amino-acid biosynthesis; L-proline biosynthesis; L-proline from L-glutamate 5-semialdehyde: step 1/1.</text>
</comment>
<evidence type="ECO:0000256" key="4">
    <source>
        <dbReference type="HAMAP-Rule" id="MF_01925"/>
    </source>
</evidence>
<dbReference type="UniPathway" id="UPA00098">
    <property type="reaction ID" value="UER00361"/>
</dbReference>
<accession>A0A1H3LPA9</accession>
<evidence type="ECO:0000259" key="7">
    <source>
        <dbReference type="Pfam" id="PF03807"/>
    </source>
</evidence>
<dbReference type="HAMAP" id="MF_01925">
    <property type="entry name" value="P5C_reductase"/>
    <property type="match status" value="1"/>
</dbReference>
<dbReference type="SUPFAM" id="SSF48179">
    <property type="entry name" value="6-phosphogluconate dehydrogenase C-terminal domain-like"/>
    <property type="match status" value="1"/>
</dbReference>
<feature type="binding site" evidence="6">
    <location>
        <begin position="69"/>
        <end position="72"/>
    </location>
    <ligand>
        <name>NADP(+)</name>
        <dbReference type="ChEBI" id="CHEBI:58349"/>
    </ligand>
</feature>
<dbReference type="GO" id="GO:0004735">
    <property type="term" value="F:pyrroline-5-carboxylate reductase activity"/>
    <property type="evidence" value="ECO:0007669"/>
    <property type="project" value="UniProtKB-UniRule"/>
</dbReference>
<evidence type="ECO:0000256" key="2">
    <source>
        <dbReference type="ARBA" id="ARBA00022857"/>
    </source>
</evidence>
<gene>
    <name evidence="4" type="primary">proC</name>
    <name evidence="9" type="ORF">SAMN05444486_10370</name>
</gene>
<dbReference type="InterPro" id="IPR029036">
    <property type="entry name" value="P5CR_dimer"/>
</dbReference>
<dbReference type="SUPFAM" id="SSF51735">
    <property type="entry name" value="NAD(P)-binding Rossmann-fold domains"/>
    <property type="match status" value="1"/>
</dbReference>
<dbReference type="OrthoDB" id="9805754at2"/>
<dbReference type="InterPro" id="IPR000304">
    <property type="entry name" value="Pyrroline-COOH_reductase"/>
</dbReference>
<proteinExistence type="inferred from homology"/>
<name>A0A1H3LPA9_9RHOB</name>
<reference evidence="9 10" key="1">
    <citation type="submission" date="2016-10" db="EMBL/GenBank/DDBJ databases">
        <authorList>
            <person name="de Groot N.N."/>
        </authorList>
    </citation>
    <scope>NUCLEOTIDE SEQUENCE [LARGE SCALE GENOMIC DNA]</scope>
    <source>
        <strain evidence="9 10">DSM 24677</strain>
    </source>
</reference>
<dbReference type="GeneID" id="78125028"/>
<dbReference type="Gene3D" id="1.10.3730.10">
    <property type="entry name" value="ProC C-terminal domain-like"/>
    <property type="match status" value="1"/>
</dbReference>
<protein>
    <recommendedName>
        <fullName evidence="4 5">Pyrroline-5-carboxylate reductase</fullName>
        <shortName evidence="4">P5C reductase</shortName>
        <shortName evidence="4">P5CR</shortName>
        <ecNumber evidence="4 5">1.5.1.2</ecNumber>
    </recommendedName>
    <alternativeName>
        <fullName evidence="4">PCA reductase</fullName>
    </alternativeName>
</protein>
<dbReference type="InterPro" id="IPR008927">
    <property type="entry name" value="6-PGluconate_DH-like_C_sf"/>
</dbReference>
<evidence type="ECO:0000313" key="9">
    <source>
        <dbReference type="EMBL" id="SDY66193.1"/>
    </source>
</evidence>
<dbReference type="InterPro" id="IPR028939">
    <property type="entry name" value="P5C_Rdtase_cat_N"/>
</dbReference>
<dbReference type="PANTHER" id="PTHR11645:SF0">
    <property type="entry name" value="PYRROLINE-5-CARBOXYLATE REDUCTASE 3"/>
    <property type="match status" value="1"/>
</dbReference>
<evidence type="ECO:0000256" key="3">
    <source>
        <dbReference type="ARBA" id="ARBA00023002"/>
    </source>
</evidence>
<evidence type="ECO:0000256" key="6">
    <source>
        <dbReference type="PIRSR" id="PIRSR000193-1"/>
    </source>
</evidence>
<dbReference type="InterPro" id="IPR036291">
    <property type="entry name" value="NAD(P)-bd_dom_sf"/>
</dbReference>
<feature type="binding site" evidence="6">
    <location>
        <position position="56"/>
    </location>
    <ligand>
        <name>NADPH</name>
        <dbReference type="ChEBI" id="CHEBI:57783"/>
    </ligand>
</feature>
<dbReference type="STRING" id="576131.SAMN05444486_10370"/>
<evidence type="ECO:0000259" key="8">
    <source>
        <dbReference type="Pfam" id="PF14748"/>
    </source>
</evidence>
<evidence type="ECO:0000313" key="10">
    <source>
        <dbReference type="Proteomes" id="UP000199026"/>
    </source>
</evidence>
<keyword evidence="4" id="KW-0963">Cytoplasm</keyword>
<keyword evidence="3 4" id="KW-0560">Oxidoreductase</keyword>
<keyword evidence="10" id="KW-1185">Reference proteome</keyword>
<dbReference type="PANTHER" id="PTHR11645">
    <property type="entry name" value="PYRROLINE-5-CARBOXYLATE REDUCTASE"/>
    <property type="match status" value="1"/>
</dbReference>
<keyword evidence="4" id="KW-0641">Proline biosynthesis</keyword>
<dbReference type="EC" id="1.5.1.2" evidence="4 5"/>
<keyword evidence="2 4" id="KW-0521">NADP</keyword>
<dbReference type="FunFam" id="1.10.3730.10:FF:000001">
    <property type="entry name" value="Pyrroline-5-carboxylate reductase"/>
    <property type="match status" value="1"/>
</dbReference>
<keyword evidence="4" id="KW-0028">Amino-acid biosynthesis</keyword>
<dbReference type="NCBIfam" id="TIGR00112">
    <property type="entry name" value="proC"/>
    <property type="match status" value="1"/>
</dbReference>
<dbReference type="AlphaFoldDB" id="A0A1H3LPA9"/>
<dbReference type="Gene3D" id="3.40.50.720">
    <property type="entry name" value="NAD(P)-binding Rossmann-like Domain"/>
    <property type="match status" value="1"/>
</dbReference>
<evidence type="ECO:0000256" key="1">
    <source>
        <dbReference type="ARBA" id="ARBA00005525"/>
    </source>
</evidence>
<organism evidence="9 10">
    <name type="scientific">Lentibacter algarum</name>
    <dbReference type="NCBI Taxonomy" id="576131"/>
    <lineage>
        <taxon>Bacteria</taxon>
        <taxon>Pseudomonadati</taxon>
        <taxon>Pseudomonadota</taxon>
        <taxon>Alphaproteobacteria</taxon>
        <taxon>Rhodobacterales</taxon>
        <taxon>Roseobacteraceae</taxon>
        <taxon>Lentibacter</taxon>
    </lineage>
</organism>
<comment type="catalytic activity">
    <reaction evidence="4">
        <text>L-proline + NADP(+) = (S)-1-pyrroline-5-carboxylate + NADPH + 2 H(+)</text>
        <dbReference type="Rhea" id="RHEA:14109"/>
        <dbReference type="ChEBI" id="CHEBI:15378"/>
        <dbReference type="ChEBI" id="CHEBI:17388"/>
        <dbReference type="ChEBI" id="CHEBI:57783"/>
        <dbReference type="ChEBI" id="CHEBI:58349"/>
        <dbReference type="ChEBI" id="CHEBI:60039"/>
        <dbReference type="EC" id="1.5.1.2"/>
    </reaction>
</comment>
<dbReference type="Pfam" id="PF03807">
    <property type="entry name" value="F420_oxidored"/>
    <property type="match status" value="1"/>
</dbReference>
<dbReference type="GO" id="GO:0055129">
    <property type="term" value="P:L-proline biosynthetic process"/>
    <property type="evidence" value="ECO:0007669"/>
    <property type="project" value="UniProtKB-UniRule"/>
</dbReference>
<feature type="domain" description="Pyrroline-5-carboxylate reductase catalytic N-terminal" evidence="7">
    <location>
        <begin position="12"/>
        <end position="98"/>
    </location>
</feature>
<sequence>MTYSDIATKGLVLLGCGKMGSAMLEGWLKGGLPAASVYVIDPKPSEWLRATGAHLNTELPEAPAIVIVAVKPQMMGAALPTLQAMGGGSTLVISVAAGTPIKHFEAVLGADTPIVRAMPNTPAAVAQGITAIVGNKATTATHLNAAQALLEAVGTVVRLKSENQIDAVTGVSGSGPAYVFHLIECLAAAGEAQGLAPELAMQLAKATVAGAGALAIASSETPSQLRVNVTSPNGTTQAGLDELMDSDRGLPPLIRRTVAAATNRSKELARDA</sequence>
<dbReference type="PIRSF" id="PIRSF000193">
    <property type="entry name" value="Pyrrol-5-carb_rd"/>
    <property type="match status" value="1"/>
</dbReference>
<comment type="subcellular location">
    <subcellularLocation>
        <location evidence="4">Cytoplasm</location>
    </subcellularLocation>
</comment>
<feature type="domain" description="Pyrroline-5-carboxylate reductase dimerisation" evidence="8">
    <location>
        <begin position="162"/>
        <end position="268"/>
    </location>
</feature>
<comment type="catalytic activity">
    <reaction evidence="4">
        <text>L-proline + NAD(+) = (S)-1-pyrroline-5-carboxylate + NADH + 2 H(+)</text>
        <dbReference type="Rhea" id="RHEA:14105"/>
        <dbReference type="ChEBI" id="CHEBI:15378"/>
        <dbReference type="ChEBI" id="CHEBI:17388"/>
        <dbReference type="ChEBI" id="CHEBI:57540"/>
        <dbReference type="ChEBI" id="CHEBI:57945"/>
        <dbReference type="ChEBI" id="CHEBI:60039"/>
        <dbReference type="EC" id="1.5.1.2"/>
    </reaction>
</comment>
<dbReference type="Proteomes" id="UP000199026">
    <property type="component" value="Unassembled WGS sequence"/>
</dbReference>